<proteinExistence type="predicted"/>
<dbReference type="PANTHER" id="PTHR10492">
    <property type="match status" value="1"/>
</dbReference>
<evidence type="ECO:0000313" key="1">
    <source>
        <dbReference type="EMBL" id="KAF7826522.1"/>
    </source>
</evidence>
<dbReference type="OrthoDB" id="1751583at2759"/>
<organism evidence="1 2">
    <name type="scientific">Senna tora</name>
    <dbReference type="NCBI Taxonomy" id="362788"/>
    <lineage>
        <taxon>Eukaryota</taxon>
        <taxon>Viridiplantae</taxon>
        <taxon>Streptophyta</taxon>
        <taxon>Embryophyta</taxon>
        <taxon>Tracheophyta</taxon>
        <taxon>Spermatophyta</taxon>
        <taxon>Magnoliopsida</taxon>
        <taxon>eudicotyledons</taxon>
        <taxon>Gunneridae</taxon>
        <taxon>Pentapetalae</taxon>
        <taxon>rosids</taxon>
        <taxon>fabids</taxon>
        <taxon>Fabales</taxon>
        <taxon>Fabaceae</taxon>
        <taxon>Caesalpinioideae</taxon>
        <taxon>Cassia clade</taxon>
        <taxon>Senna</taxon>
    </lineage>
</organism>
<dbReference type="Proteomes" id="UP000634136">
    <property type="component" value="Unassembled WGS sequence"/>
</dbReference>
<keyword evidence="1" id="KW-0067">ATP-binding</keyword>
<gene>
    <name evidence="1" type="ORF">G2W53_017686</name>
</gene>
<keyword evidence="2" id="KW-1185">Reference proteome</keyword>
<dbReference type="AlphaFoldDB" id="A0A834WKQ2"/>
<sequence length="205" mass="23986">MDANKKYLEARELTYAQLPTNFVSKKETHQWFLRKRGFAFGRLHFVPPGSGELYYLRLLLNSTKGPTSYADIRTINNIVYTTFKEACYGMGFLDDDKEFIDDGIKEASLWGTAAYLRKLFATLLFSNQLVRPEVVWDNTWRFLRDDISHRQRLLLRCEDLQLSEEELKNHTLAEIENLLRSNNRSLSEFSSTPYLDMSLLTHSQN</sequence>
<protein>
    <submittedName>
        <fullName evidence="1">ATP-dependent DNA helicase PIF1</fullName>
    </submittedName>
</protein>
<dbReference type="PANTHER" id="PTHR10492:SF74">
    <property type="entry name" value="ATP-DEPENDENT DNA HELICASE"/>
    <property type="match status" value="1"/>
</dbReference>
<evidence type="ECO:0000313" key="2">
    <source>
        <dbReference type="Proteomes" id="UP000634136"/>
    </source>
</evidence>
<reference evidence="1" key="1">
    <citation type="submission" date="2020-09" db="EMBL/GenBank/DDBJ databases">
        <title>Genome-Enabled Discovery of Anthraquinone Biosynthesis in Senna tora.</title>
        <authorList>
            <person name="Kang S.-H."/>
            <person name="Pandey R.P."/>
            <person name="Lee C.-M."/>
            <person name="Sim J.-S."/>
            <person name="Jeong J.-T."/>
            <person name="Choi B.-S."/>
            <person name="Jung M."/>
            <person name="Ginzburg D."/>
            <person name="Zhao K."/>
            <person name="Won S.Y."/>
            <person name="Oh T.-J."/>
            <person name="Yu Y."/>
            <person name="Kim N.-H."/>
            <person name="Lee O.R."/>
            <person name="Lee T.-H."/>
            <person name="Bashyal P."/>
            <person name="Kim T.-S."/>
            <person name="Lee W.-H."/>
            <person name="Kawkins C."/>
            <person name="Kim C.-K."/>
            <person name="Kim J.S."/>
            <person name="Ahn B.O."/>
            <person name="Rhee S.Y."/>
            <person name="Sohng J.K."/>
        </authorList>
    </citation>
    <scope>NUCLEOTIDE SEQUENCE</scope>
    <source>
        <tissue evidence="1">Leaf</tissue>
    </source>
</reference>
<comment type="caution">
    <text evidence="1">The sequence shown here is derived from an EMBL/GenBank/DDBJ whole genome shotgun (WGS) entry which is preliminary data.</text>
</comment>
<dbReference type="GO" id="GO:0004386">
    <property type="term" value="F:helicase activity"/>
    <property type="evidence" value="ECO:0007669"/>
    <property type="project" value="UniProtKB-KW"/>
</dbReference>
<accession>A0A834WKQ2</accession>
<dbReference type="EMBL" id="JAAIUW010000006">
    <property type="protein sequence ID" value="KAF7826522.1"/>
    <property type="molecule type" value="Genomic_DNA"/>
</dbReference>
<keyword evidence="1" id="KW-0347">Helicase</keyword>
<name>A0A834WKQ2_9FABA</name>
<keyword evidence="1" id="KW-0378">Hydrolase</keyword>
<keyword evidence="1" id="KW-0547">Nucleotide-binding</keyword>